<geneLocation type="plasmid" evidence="1">
    <name>p17-15-vir-like</name>
</geneLocation>
<proteinExistence type="predicted"/>
<dbReference type="AlphaFoldDB" id="A0A8B0SX63"/>
<name>A0A8B0SX63_KLEPN</name>
<sequence length="39" mass="4530">MLILTIGLTIHLPPSDQSNKSRHKTYKKITVAVKKSRYY</sequence>
<protein>
    <submittedName>
        <fullName evidence="1">Uncharacterized protein</fullName>
    </submittedName>
</protein>
<accession>A0A8B0SX63</accession>
<keyword evidence="1" id="KW-0614">Plasmid</keyword>
<dbReference type="EMBL" id="MN956836">
    <property type="protein sequence ID" value="QTX14477.1"/>
    <property type="molecule type" value="Genomic_DNA"/>
</dbReference>
<organism evidence="1">
    <name type="scientific">Klebsiella pneumoniae</name>
    <dbReference type="NCBI Taxonomy" id="573"/>
    <lineage>
        <taxon>Bacteria</taxon>
        <taxon>Pseudomonadati</taxon>
        <taxon>Pseudomonadota</taxon>
        <taxon>Gammaproteobacteria</taxon>
        <taxon>Enterobacterales</taxon>
        <taxon>Enterobacteriaceae</taxon>
        <taxon>Klebsiella/Raoultella group</taxon>
        <taxon>Klebsiella</taxon>
        <taxon>Klebsiella pneumoniae complex</taxon>
    </lineage>
</organism>
<reference evidence="1" key="1">
    <citation type="submission" date="2020-01" db="EMBL/GenBank/DDBJ databases">
        <authorList>
            <person name="Qin S."/>
        </authorList>
    </citation>
    <scope>NUCLEOTIDE SEQUENCE</scope>
    <source>
        <strain evidence="1">CVir17-16-YZ6g</strain>
        <plasmid evidence="1">p17-15-vir-like</plasmid>
    </source>
</reference>
<evidence type="ECO:0000313" key="1">
    <source>
        <dbReference type="EMBL" id="QTX14477.1"/>
    </source>
</evidence>